<keyword evidence="3" id="KW-1185">Reference proteome</keyword>
<proteinExistence type="predicted"/>
<feature type="region of interest" description="Disordered" evidence="1">
    <location>
        <begin position="87"/>
        <end position="125"/>
    </location>
</feature>
<accession>A0ABM8D2M2</accession>
<evidence type="ECO:0000256" key="1">
    <source>
        <dbReference type="SAM" id="MobiDB-lite"/>
    </source>
</evidence>
<name>A0ABM8D2M2_9NOCA</name>
<gene>
    <name evidence="2" type="ORF">IFM12276_45740</name>
</gene>
<dbReference type="Proteomes" id="UP001317870">
    <property type="component" value="Chromosome"/>
</dbReference>
<reference evidence="2 3" key="1">
    <citation type="submission" date="2022-11" db="EMBL/GenBank/DDBJ databases">
        <title>Genome Sequencing of Nocardia sp. ON39_IFM12276 and assembly.</title>
        <authorList>
            <person name="Shimojima M."/>
            <person name="Toyokawa M."/>
            <person name="Uesaka K."/>
        </authorList>
    </citation>
    <scope>NUCLEOTIDE SEQUENCE [LARGE SCALE GENOMIC DNA]</scope>
    <source>
        <strain evidence="2 3">IFM 12276</strain>
    </source>
</reference>
<dbReference type="EMBL" id="AP026978">
    <property type="protein sequence ID" value="BDU01546.1"/>
    <property type="molecule type" value="Genomic_DNA"/>
</dbReference>
<protein>
    <submittedName>
        <fullName evidence="2">Uncharacterized protein</fullName>
    </submittedName>
</protein>
<evidence type="ECO:0000313" key="2">
    <source>
        <dbReference type="EMBL" id="BDU01546.1"/>
    </source>
</evidence>
<evidence type="ECO:0000313" key="3">
    <source>
        <dbReference type="Proteomes" id="UP001317870"/>
    </source>
</evidence>
<sequence length="125" mass="13235">MYVEEFRAEGPLTAGIAEDLAVIPGVTRSAITISSNGRSVHAPVLPWCWDVLRIDSGDLVTVTTAHGLGDEDRLAIRRFVDRFQALTGGATPSRTPGARSSAGKRALRVLGRSGRAAVPRGSRPS</sequence>
<organism evidence="2 3">
    <name type="scientific">Nocardia sputorum</name>
    <dbReference type="NCBI Taxonomy" id="2984338"/>
    <lineage>
        <taxon>Bacteria</taxon>
        <taxon>Bacillati</taxon>
        <taxon>Actinomycetota</taxon>
        <taxon>Actinomycetes</taxon>
        <taxon>Mycobacteriales</taxon>
        <taxon>Nocardiaceae</taxon>
        <taxon>Nocardia</taxon>
    </lineage>
</organism>